<dbReference type="AlphaFoldDB" id="A0A1V6RUN2"/>
<dbReference type="GO" id="GO:0022857">
    <property type="term" value="F:transmembrane transporter activity"/>
    <property type="evidence" value="ECO:0007669"/>
    <property type="project" value="InterPro"/>
</dbReference>
<feature type="transmembrane region" description="Helical" evidence="7">
    <location>
        <begin position="458"/>
        <end position="476"/>
    </location>
</feature>
<dbReference type="STRING" id="29845.A0A1V6RUN2"/>
<dbReference type="GO" id="GO:0016020">
    <property type="term" value="C:membrane"/>
    <property type="evidence" value="ECO:0007669"/>
    <property type="project" value="UniProtKB-SubCell"/>
</dbReference>
<accession>A0A1V6RUN2</accession>
<dbReference type="PANTHER" id="PTHR45649">
    <property type="entry name" value="AMINO-ACID PERMEASE BAT1"/>
    <property type="match status" value="1"/>
</dbReference>
<feature type="compositionally biased region" description="Basic and acidic residues" evidence="6">
    <location>
        <begin position="17"/>
        <end position="37"/>
    </location>
</feature>
<feature type="transmembrane region" description="Helical" evidence="7">
    <location>
        <begin position="328"/>
        <end position="355"/>
    </location>
</feature>
<feature type="region of interest" description="Disordered" evidence="6">
    <location>
        <begin position="1"/>
        <end position="37"/>
    </location>
</feature>
<feature type="transmembrane region" description="Helical" evidence="7">
    <location>
        <begin position="390"/>
        <end position="409"/>
    </location>
</feature>
<evidence type="ECO:0000256" key="6">
    <source>
        <dbReference type="SAM" id="MobiDB-lite"/>
    </source>
</evidence>
<evidence type="ECO:0000256" key="2">
    <source>
        <dbReference type="ARBA" id="ARBA00022448"/>
    </source>
</evidence>
<evidence type="ECO:0000256" key="4">
    <source>
        <dbReference type="ARBA" id="ARBA00022989"/>
    </source>
</evidence>
<keyword evidence="9" id="KW-1185">Reference proteome</keyword>
<sequence>MDSFKPSGLAQDTELQSMDRHSSSDHDPKAEAIDDNDMQRMGKAQEFKRNLRPLAALSFASVLQATWEFILISNYEGLYNGGLPGLFYSYIWTFIGFGFIIASISEMASMAPTSGGQYHWVSEWSSPRYQKFLSYVTGWMSVLAWQAGAASGSFLTGTIIQGLISVRNPDYEPQSWQGTLLVFAMVLVIFIVNVFACDIMPILNNLLMILHVLSWAVIIIVLWAMAPHQSAEAVFVTEWRNLGGWSTMGLSVMIGQISAIYGSLSSDATAHMSEEVKDAGRNVPVAIAWGYFSNGLMAIVLIITLLFAMPSVEDALDDPTGFPFLYVFQQATSIAGVNGLTAIILLPVIFSNILFNASTSRQTFAFARDNGLPFSKWIGKVDQKRKIPTNAIALSCIISCALSLINIGSETAFNAIISLNVAALMYTYIISISCVIYRKIWHPDTLPPRRWDLGRWGLAINIIGLFYCCFALFWSVWPGDVEVTAESFNWSVVLFVGVFIISLGMYVVKGRKDYVGPSVVVQKNRG</sequence>
<dbReference type="OrthoDB" id="3257095at2759"/>
<name>A0A1V6RUN2_9EURO</name>
<feature type="transmembrane region" description="Helical" evidence="7">
    <location>
        <begin position="175"/>
        <end position="196"/>
    </location>
</feature>
<dbReference type="InterPro" id="IPR002293">
    <property type="entry name" value="AA/rel_permease1"/>
</dbReference>
<dbReference type="PIRSF" id="PIRSF006060">
    <property type="entry name" value="AA_transporter"/>
    <property type="match status" value="1"/>
</dbReference>
<feature type="transmembrane region" description="Helical" evidence="7">
    <location>
        <begin position="87"/>
        <end position="111"/>
    </location>
</feature>
<dbReference type="Proteomes" id="UP000191518">
    <property type="component" value="Unassembled WGS sequence"/>
</dbReference>
<evidence type="ECO:0008006" key="10">
    <source>
        <dbReference type="Google" id="ProtNLM"/>
    </source>
</evidence>
<protein>
    <recommendedName>
        <fullName evidence="10">Amino acid permease/ SLC12A domain-containing protein</fullName>
    </recommendedName>
</protein>
<feature type="transmembrane region" description="Helical" evidence="7">
    <location>
        <begin position="132"/>
        <end position="155"/>
    </location>
</feature>
<feature type="transmembrane region" description="Helical" evidence="7">
    <location>
        <begin position="203"/>
        <end position="225"/>
    </location>
</feature>
<feature type="transmembrane region" description="Helical" evidence="7">
    <location>
        <begin position="415"/>
        <end position="437"/>
    </location>
</feature>
<dbReference type="PANTHER" id="PTHR45649:SF4">
    <property type="entry name" value="TRANSPORTER, PUTATIVE (EUROFUNG)-RELATED"/>
    <property type="match status" value="1"/>
</dbReference>
<feature type="transmembrane region" description="Helical" evidence="7">
    <location>
        <begin position="54"/>
        <end position="75"/>
    </location>
</feature>
<gene>
    <name evidence="8" type="ORF">PENVUL_c025G10211</name>
</gene>
<comment type="subcellular location">
    <subcellularLocation>
        <location evidence="1">Membrane</location>
        <topology evidence="1">Multi-pass membrane protein</topology>
    </subcellularLocation>
</comment>
<evidence type="ECO:0000256" key="1">
    <source>
        <dbReference type="ARBA" id="ARBA00004141"/>
    </source>
</evidence>
<keyword evidence="2" id="KW-0813">Transport</keyword>
<evidence type="ECO:0000256" key="3">
    <source>
        <dbReference type="ARBA" id="ARBA00022692"/>
    </source>
</evidence>
<feature type="transmembrane region" description="Helical" evidence="7">
    <location>
        <begin position="488"/>
        <end position="508"/>
    </location>
</feature>
<evidence type="ECO:0000256" key="7">
    <source>
        <dbReference type="SAM" id="Phobius"/>
    </source>
</evidence>
<dbReference type="Pfam" id="PF13520">
    <property type="entry name" value="AA_permease_2"/>
    <property type="match status" value="1"/>
</dbReference>
<evidence type="ECO:0000256" key="5">
    <source>
        <dbReference type="ARBA" id="ARBA00023136"/>
    </source>
</evidence>
<keyword evidence="4 7" id="KW-1133">Transmembrane helix</keyword>
<reference evidence="9" key="1">
    <citation type="journal article" date="2017" name="Nat. Microbiol.">
        <title>Global analysis of biosynthetic gene clusters reveals vast potential of secondary metabolite production in Penicillium species.</title>
        <authorList>
            <person name="Nielsen J.C."/>
            <person name="Grijseels S."/>
            <person name="Prigent S."/>
            <person name="Ji B."/>
            <person name="Dainat J."/>
            <person name="Nielsen K.F."/>
            <person name="Frisvad J.C."/>
            <person name="Workman M."/>
            <person name="Nielsen J."/>
        </authorList>
    </citation>
    <scope>NUCLEOTIDE SEQUENCE [LARGE SCALE GENOMIC DNA]</scope>
    <source>
        <strain evidence="9">IBT 29486</strain>
    </source>
</reference>
<dbReference type="EMBL" id="MDYP01000025">
    <property type="protein sequence ID" value="OQE05336.1"/>
    <property type="molecule type" value="Genomic_DNA"/>
</dbReference>
<feature type="transmembrane region" description="Helical" evidence="7">
    <location>
        <begin position="285"/>
        <end position="308"/>
    </location>
</feature>
<feature type="transmembrane region" description="Helical" evidence="7">
    <location>
        <begin position="245"/>
        <end position="264"/>
    </location>
</feature>
<evidence type="ECO:0000313" key="8">
    <source>
        <dbReference type="EMBL" id="OQE05336.1"/>
    </source>
</evidence>
<proteinExistence type="predicted"/>
<evidence type="ECO:0000313" key="9">
    <source>
        <dbReference type="Proteomes" id="UP000191518"/>
    </source>
</evidence>
<keyword evidence="3 7" id="KW-0812">Transmembrane</keyword>
<keyword evidence="5 7" id="KW-0472">Membrane</keyword>
<dbReference type="Gene3D" id="1.20.1740.10">
    <property type="entry name" value="Amino acid/polyamine transporter I"/>
    <property type="match status" value="1"/>
</dbReference>
<comment type="caution">
    <text evidence="8">The sequence shown here is derived from an EMBL/GenBank/DDBJ whole genome shotgun (WGS) entry which is preliminary data.</text>
</comment>
<organism evidence="8 9">
    <name type="scientific">Penicillium vulpinum</name>
    <dbReference type="NCBI Taxonomy" id="29845"/>
    <lineage>
        <taxon>Eukaryota</taxon>
        <taxon>Fungi</taxon>
        <taxon>Dikarya</taxon>
        <taxon>Ascomycota</taxon>
        <taxon>Pezizomycotina</taxon>
        <taxon>Eurotiomycetes</taxon>
        <taxon>Eurotiomycetidae</taxon>
        <taxon>Eurotiales</taxon>
        <taxon>Aspergillaceae</taxon>
        <taxon>Penicillium</taxon>
    </lineage>
</organism>